<dbReference type="InterPro" id="IPR036188">
    <property type="entry name" value="FAD/NAD-bd_sf"/>
</dbReference>
<gene>
    <name evidence="11" type="primary">gorA</name>
    <name evidence="11" type="ORF">ACFOPI_12890</name>
</gene>
<evidence type="ECO:0000256" key="5">
    <source>
        <dbReference type="ARBA" id="ARBA00023002"/>
    </source>
</evidence>
<evidence type="ECO:0000256" key="8">
    <source>
        <dbReference type="RuleBase" id="RU003691"/>
    </source>
</evidence>
<keyword evidence="3 8" id="KW-0285">Flavoprotein</keyword>
<evidence type="ECO:0000313" key="12">
    <source>
        <dbReference type="Proteomes" id="UP001595729"/>
    </source>
</evidence>
<feature type="domain" description="FAD/NAD(P)-binding" evidence="10">
    <location>
        <begin position="6"/>
        <end position="329"/>
    </location>
</feature>
<dbReference type="Pfam" id="PF02852">
    <property type="entry name" value="Pyr_redox_dim"/>
    <property type="match status" value="1"/>
</dbReference>
<dbReference type="Gene3D" id="3.30.390.30">
    <property type="match status" value="1"/>
</dbReference>
<dbReference type="SUPFAM" id="SSF51905">
    <property type="entry name" value="FAD/NAD(P)-binding domain"/>
    <property type="match status" value="1"/>
</dbReference>
<keyword evidence="6" id="KW-1015">Disulfide bond</keyword>
<reference evidence="12" key="1">
    <citation type="journal article" date="2019" name="Int. J. Syst. Evol. Microbiol.">
        <title>The Global Catalogue of Microorganisms (GCM) 10K type strain sequencing project: providing services to taxonomists for standard genome sequencing and annotation.</title>
        <authorList>
            <consortium name="The Broad Institute Genomics Platform"/>
            <consortium name="The Broad Institute Genome Sequencing Center for Infectious Disease"/>
            <person name="Wu L."/>
            <person name="Ma J."/>
        </authorList>
    </citation>
    <scope>NUCLEOTIDE SEQUENCE [LARGE SCALE GENOMIC DNA]</scope>
    <source>
        <strain evidence="12">KCTC 42501</strain>
    </source>
</reference>
<evidence type="ECO:0000259" key="9">
    <source>
        <dbReference type="Pfam" id="PF02852"/>
    </source>
</evidence>
<dbReference type="Pfam" id="PF07992">
    <property type="entry name" value="Pyr_redox_2"/>
    <property type="match status" value="1"/>
</dbReference>
<evidence type="ECO:0000256" key="2">
    <source>
        <dbReference type="ARBA" id="ARBA00007532"/>
    </source>
</evidence>
<evidence type="ECO:0000256" key="6">
    <source>
        <dbReference type="ARBA" id="ARBA00023157"/>
    </source>
</evidence>
<accession>A0ABV7W3Y6</accession>
<dbReference type="InterPro" id="IPR016156">
    <property type="entry name" value="FAD/NAD-linked_Rdtase_dimer_sf"/>
</dbReference>
<evidence type="ECO:0000259" key="10">
    <source>
        <dbReference type="Pfam" id="PF07992"/>
    </source>
</evidence>
<dbReference type="InterPro" id="IPR046952">
    <property type="entry name" value="GSHR/TRXR-like"/>
</dbReference>
<dbReference type="InterPro" id="IPR004099">
    <property type="entry name" value="Pyr_nucl-diS_OxRdtase_dimer"/>
</dbReference>
<keyword evidence="4 8" id="KW-0274">FAD</keyword>
<dbReference type="GO" id="GO:0004362">
    <property type="term" value="F:glutathione-disulfide reductase (NADPH) activity"/>
    <property type="evidence" value="ECO:0007669"/>
    <property type="project" value="UniProtKB-EC"/>
</dbReference>
<evidence type="ECO:0000256" key="3">
    <source>
        <dbReference type="ARBA" id="ARBA00022630"/>
    </source>
</evidence>
<dbReference type="InterPro" id="IPR001100">
    <property type="entry name" value="Pyr_nuc-diS_OxRdtase"/>
</dbReference>
<sequence>MSSFDFDLFVIGGGSGGVRAARMAAGRGARVALAETLGTDGLGGTCVNVGCIPKKLYSYAAHYHDAFEESHGFGWEGAKPVLNWATLKANRAKEISRLNGVYANLLRGSGVTVINGFARIDGPHALTVSTLNADGSPGHQAFTAANILVATGGTPFVPHFTGREHVITSNEVFDLEPFPHRLLVVGGGYIACEFASIFNGLGAQVTQLYRGEQVLRGFDDEIRHFVAGEMQKSGVDLRLNAGVVDIRKTAEGLRAELEDGNVVMADAVLYATGRKPNVQGLGLEALGVAQGAQGEVLVDERYRTNVPHIWAVGDVTNRVQLTPVALGEAMVVVDQLFGPAAGKAPRSMGYEFIPTAVFTHPSIGTVGYSEAQAREKFGAITVFRSEFKALKHTLSGSSERTLMKLIVDTASDRVVGLHMVGAEAGEIVQGFAVAMKAGATKAVFDSTIGIHPTAAEEFVTMREPVKG</sequence>
<evidence type="ECO:0000256" key="4">
    <source>
        <dbReference type="ARBA" id="ARBA00022827"/>
    </source>
</evidence>
<comment type="similarity">
    <text evidence="2 8">Belongs to the class-I pyridine nucleotide-disulfide oxidoreductase family.</text>
</comment>
<evidence type="ECO:0000256" key="7">
    <source>
        <dbReference type="ARBA" id="ARBA00023284"/>
    </source>
</evidence>
<protein>
    <submittedName>
        <fullName evidence="11">Glutathione-disulfide reductase</fullName>
        <ecNumber evidence="11">1.8.1.7</ecNumber>
    </submittedName>
</protein>
<dbReference type="PIRSF" id="PIRSF000350">
    <property type="entry name" value="Mercury_reductase_MerA"/>
    <property type="match status" value="1"/>
</dbReference>
<dbReference type="PANTHER" id="PTHR42737">
    <property type="entry name" value="GLUTATHIONE REDUCTASE"/>
    <property type="match status" value="1"/>
</dbReference>
<evidence type="ECO:0000313" key="11">
    <source>
        <dbReference type="EMBL" id="MFC3684494.1"/>
    </source>
</evidence>
<keyword evidence="7 8" id="KW-0676">Redox-active center</keyword>
<dbReference type="Gene3D" id="3.50.50.60">
    <property type="entry name" value="FAD/NAD(P)-binding domain"/>
    <property type="match status" value="2"/>
</dbReference>
<dbReference type="PRINTS" id="PR00368">
    <property type="entry name" value="FADPNR"/>
</dbReference>
<dbReference type="PROSITE" id="PS00076">
    <property type="entry name" value="PYRIDINE_REDOX_1"/>
    <property type="match status" value="1"/>
</dbReference>
<comment type="caution">
    <text evidence="11">The sequence shown here is derived from an EMBL/GenBank/DDBJ whole genome shotgun (WGS) entry which is preliminary data.</text>
</comment>
<dbReference type="PRINTS" id="PR00411">
    <property type="entry name" value="PNDRDTASEI"/>
</dbReference>
<dbReference type="SUPFAM" id="SSF55424">
    <property type="entry name" value="FAD/NAD-linked reductases, dimerisation (C-terminal) domain"/>
    <property type="match status" value="1"/>
</dbReference>
<comment type="cofactor">
    <cofactor evidence="1">
        <name>FAD</name>
        <dbReference type="ChEBI" id="CHEBI:57692"/>
    </cofactor>
</comment>
<dbReference type="InterPro" id="IPR012999">
    <property type="entry name" value="Pyr_OxRdtase_I_AS"/>
</dbReference>
<name>A0ABV7W3Y6_9BURK</name>
<dbReference type="RefSeq" id="WP_382174417.1">
    <property type="nucleotide sequence ID" value="NZ_JBHRXX010000005.1"/>
</dbReference>
<dbReference type="NCBIfam" id="NF004776">
    <property type="entry name" value="PRK06116.1"/>
    <property type="match status" value="1"/>
</dbReference>
<dbReference type="InterPro" id="IPR023753">
    <property type="entry name" value="FAD/NAD-binding_dom"/>
</dbReference>
<dbReference type="Proteomes" id="UP001595729">
    <property type="component" value="Unassembled WGS sequence"/>
</dbReference>
<dbReference type="EMBL" id="JBHRXX010000005">
    <property type="protein sequence ID" value="MFC3684494.1"/>
    <property type="molecule type" value="Genomic_DNA"/>
</dbReference>
<feature type="domain" description="Pyridine nucleotide-disulphide oxidoreductase dimerisation" evidence="9">
    <location>
        <begin position="353"/>
        <end position="461"/>
    </location>
</feature>
<organism evidence="11 12">
    <name type="scientific">Hydrogenophaga luteola</name>
    <dbReference type="NCBI Taxonomy" id="1591122"/>
    <lineage>
        <taxon>Bacteria</taxon>
        <taxon>Pseudomonadati</taxon>
        <taxon>Pseudomonadota</taxon>
        <taxon>Betaproteobacteria</taxon>
        <taxon>Burkholderiales</taxon>
        <taxon>Comamonadaceae</taxon>
        <taxon>Hydrogenophaga</taxon>
    </lineage>
</organism>
<evidence type="ECO:0000256" key="1">
    <source>
        <dbReference type="ARBA" id="ARBA00001974"/>
    </source>
</evidence>
<keyword evidence="5 8" id="KW-0560">Oxidoreductase</keyword>
<keyword evidence="12" id="KW-1185">Reference proteome</keyword>
<dbReference type="EC" id="1.8.1.7" evidence="11"/>
<proteinExistence type="inferred from homology"/>
<dbReference type="PANTHER" id="PTHR42737:SF2">
    <property type="entry name" value="GLUTATHIONE REDUCTASE"/>
    <property type="match status" value="1"/>
</dbReference>